<dbReference type="Gene3D" id="1.25.40.10">
    <property type="entry name" value="Tetratricopeptide repeat domain"/>
    <property type="match status" value="2"/>
</dbReference>
<reference evidence="6" key="1">
    <citation type="submission" date="2020-10" db="EMBL/GenBank/DDBJ databases">
        <authorList>
            <person name="Gilroy R."/>
        </authorList>
    </citation>
    <scope>NUCLEOTIDE SEQUENCE</scope>
    <source>
        <strain evidence="6">2889</strain>
    </source>
</reference>
<dbReference type="InterPro" id="IPR011990">
    <property type="entry name" value="TPR-like_helical_dom_sf"/>
</dbReference>
<evidence type="ECO:0000313" key="7">
    <source>
        <dbReference type="Proteomes" id="UP000823612"/>
    </source>
</evidence>
<organism evidence="6 7">
    <name type="scientific">Candidatus Pullibacteroides excrementavium</name>
    <dbReference type="NCBI Taxonomy" id="2840905"/>
    <lineage>
        <taxon>Bacteria</taxon>
        <taxon>Pseudomonadati</taxon>
        <taxon>Bacteroidota</taxon>
        <taxon>Bacteroidia</taxon>
        <taxon>Bacteroidales</taxon>
        <taxon>Candidatus Pullibacteroides</taxon>
    </lineage>
</organism>
<keyword evidence="4" id="KW-1133">Transmembrane helix</keyword>
<dbReference type="Proteomes" id="UP000823612">
    <property type="component" value="Unassembled WGS sequence"/>
</dbReference>
<proteinExistence type="predicted"/>
<dbReference type="GO" id="GO:0003677">
    <property type="term" value="F:DNA binding"/>
    <property type="evidence" value="ECO:0007669"/>
    <property type="project" value="InterPro"/>
</dbReference>
<evidence type="ECO:0000259" key="5">
    <source>
        <dbReference type="SMART" id="SM00421"/>
    </source>
</evidence>
<dbReference type="AlphaFoldDB" id="A0A9D9DWA1"/>
<feature type="domain" description="HTH luxR-type" evidence="5">
    <location>
        <begin position="527"/>
        <end position="584"/>
    </location>
</feature>
<evidence type="ECO:0000256" key="4">
    <source>
        <dbReference type="SAM" id="Phobius"/>
    </source>
</evidence>
<dbReference type="InterPro" id="IPR019734">
    <property type="entry name" value="TPR_rpt"/>
</dbReference>
<dbReference type="InterPro" id="IPR036388">
    <property type="entry name" value="WH-like_DNA-bd_sf"/>
</dbReference>
<evidence type="ECO:0000256" key="3">
    <source>
        <dbReference type="PROSITE-ProRule" id="PRU00339"/>
    </source>
</evidence>
<dbReference type="GO" id="GO:0006355">
    <property type="term" value="P:regulation of DNA-templated transcription"/>
    <property type="evidence" value="ECO:0007669"/>
    <property type="project" value="InterPro"/>
</dbReference>
<dbReference type="SMART" id="SM00421">
    <property type="entry name" value="HTH_LUXR"/>
    <property type="match status" value="1"/>
</dbReference>
<dbReference type="SUPFAM" id="SSF48452">
    <property type="entry name" value="TPR-like"/>
    <property type="match status" value="2"/>
</dbReference>
<accession>A0A9D9DWA1</accession>
<evidence type="ECO:0000256" key="2">
    <source>
        <dbReference type="ARBA" id="ARBA00022803"/>
    </source>
</evidence>
<comment type="caution">
    <text evidence="6">The sequence shown here is derived from an EMBL/GenBank/DDBJ whole genome shotgun (WGS) entry which is preliminary data.</text>
</comment>
<sequence length="587" mass="68308">MIFIVLLFSWTGFSSAQEKGLSDMRNRLVQDVDIYMRIDSVFVSDDLDSAWMGYKNGNESDSILFSVVHSLGERLVLRGQHVAVASLFGTAETYFSEIEGDEKYSYLMRLKTAMGAIYEEMGLWNRAMDLYFDVLGLREISHREDSYGGALNNIGNVYFKQGFYDKAKFYYDSAIAFNTAAGYKSELVNNYNNLAGLYYAAGDYEKTLDALNSALMRIDRKMEPDLYYLVWQNMAVVYNEEGKNELAEELIRDVIDYQKEVGRNFDKIQSLLLLTDIIHRKKLDSACMIASAAVQQAHCFQNRALEVKALNALCRYEDLRGDYESAYKHMVRAVRLQDSLETLDNRMKIASIEATYQIEQESQAKDLALQKMQIERLQSQKQEVVLIALSFCLVIALGVMYYRYRLQKKLKRETEELSMQKQALFEKEKEMADQREKELRDSLELKNKELTSKVLHLVRNNEFIVDINRELQQLLLELNPKDTAKKEHIREMLVKLRAQGNEGTYEEFKYYFEQVHQSFYENLQKAYPSLTYKDIRLCSFLKLGLSSKEIASITFKEVRSVESARNRLRKKMELEADVNLIDFFAKF</sequence>
<dbReference type="EMBL" id="JADIMZ010000158">
    <property type="protein sequence ID" value="MBO8433621.1"/>
    <property type="molecule type" value="Genomic_DNA"/>
</dbReference>
<feature type="repeat" description="TPR" evidence="3">
    <location>
        <begin position="148"/>
        <end position="181"/>
    </location>
</feature>
<dbReference type="PANTHER" id="PTHR45641">
    <property type="entry name" value="TETRATRICOPEPTIDE REPEAT PROTEIN (AFU_ORTHOLOGUE AFUA_6G03870)"/>
    <property type="match status" value="1"/>
</dbReference>
<keyword evidence="2 3" id="KW-0802">TPR repeat</keyword>
<dbReference type="InterPro" id="IPR016032">
    <property type="entry name" value="Sig_transdc_resp-reg_C-effctor"/>
</dbReference>
<dbReference type="InterPro" id="IPR000792">
    <property type="entry name" value="Tscrpt_reg_LuxR_C"/>
</dbReference>
<dbReference type="Pfam" id="PF13424">
    <property type="entry name" value="TPR_12"/>
    <property type="match status" value="1"/>
</dbReference>
<evidence type="ECO:0000313" key="6">
    <source>
        <dbReference type="EMBL" id="MBO8433621.1"/>
    </source>
</evidence>
<keyword evidence="4" id="KW-0472">Membrane</keyword>
<reference evidence="6" key="2">
    <citation type="journal article" date="2021" name="PeerJ">
        <title>Extensive microbial diversity within the chicken gut microbiome revealed by metagenomics and culture.</title>
        <authorList>
            <person name="Gilroy R."/>
            <person name="Ravi A."/>
            <person name="Getino M."/>
            <person name="Pursley I."/>
            <person name="Horton D.L."/>
            <person name="Alikhan N.F."/>
            <person name="Baker D."/>
            <person name="Gharbi K."/>
            <person name="Hall N."/>
            <person name="Watson M."/>
            <person name="Adriaenssens E.M."/>
            <person name="Foster-Nyarko E."/>
            <person name="Jarju S."/>
            <person name="Secka A."/>
            <person name="Antonio M."/>
            <person name="Oren A."/>
            <person name="Chaudhuri R.R."/>
            <person name="La Ragione R."/>
            <person name="Hildebrand F."/>
            <person name="Pallen M.J."/>
        </authorList>
    </citation>
    <scope>NUCLEOTIDE SEQUENCE</scope>
    <source>
        <strain evidence="6">2889</strain>
    </source>
</reference>
<dbReference type="SUPFAM" id="SSF46894">
    <property type="entry name" value="C-terminal effector domain of the bipartite response regulators"/>
    <property type="match status" value="1"/>
</dbReference>
<protein>
    <submittedName>
        <fullName evidence="6">Tetratricopeptide repeat protein</fullName>
    </submittedName>
</protein>
<name>A0A9D9DWA1_9BACT</name>
<gene>
    <name evidence="6" type="ORF">IAB08_10080</name>
</gene>
<dbReference type="SMART" id="SM00028">
    <property type="entry name" value="TPR"/>
    <property type="match status" value="5"/>
</dbReference>
<keyword evidence="4" id="KW-0812">Transmembrane</keyword>
<evidence type="ECO:0000256" key="1">
    <source>
        <dbReference type="ARBA" id="ARBA00022737"/>
    </source>
</evidence>
<dbReference type="Gene3D" id="1.10.10.10">
    <property type="entry name" value="Winged helix-like DNA-binding domain superfamily/Winged helix DNA-binding domain"/>
    <property type="match status" value="1"/>
</dbReference>
<keyword evidence="1" id="KW-0677">Repeat</keyword>
<feature type="transmembrane region" description="Helical" evidence="4">
    <location>
        <begin position="384"/>
        <end position="402"/>
    </location>
</feature>
<dbReference type="PROSITE" id="PS50005">
    <property type="entry name" value="TPR"/>
    <property type="match status" value="1"/>
</dbReference>